<evidence type="ECO:0000256" key="1">
    <source>
        <dbReference type="ARBA" id="ARBA00001933"/>
    </source>
</evidence>
<dbReference type="AlphaFoldDB" id="A0A926NAA2"/>
<dbReference type="GO" id="GO:0030170">
    <property type="term" value="F:pyridoxal phosphate binding"/>
    <property type="evidence" value="ECO:0007669"/>
    <property type="project" value="InterPro"/>
</dbReference>
<dbReference type="NCBIfam" id="TIGR01141">
    <property type="entry name" value="hisC"/>
    <property type="match status" value="1"/>
</dbReference>
<keyword evidence="7 11" id="KW-0808">Transferase</keyword>
<dbReference type="SUPFAM" id="SSF53383">
    <property type="entry name" value="PLP-dependent transferases"/>
    <property type="match status" value="1"/>
</dbReference>
<proteinExistence type="inferred from homology"/>
<dbReference type="InterPro" id="IPR050106">
    <property type="entry name" value="HistidinolP_aminotransfase"/>
</dbReference>
<dbReference type="InterPro" id="IPR015424">
    <property type="entry name" value="PyrdxlP-dep_Trfase"/>
</dbReference>
<dbReference type="InterPro" id="IPR005861">
    <property type="entry name" value="HisP_aminotrans"/>
</dbReference>
<evidence type="ECO:0000256" key="9">
    <source>
        <dbReference type="ARBA" id="ARBA00023102"/>
    </source>
</evidence>
<evidence type="ECO:0000256" key="3">
    <source>
        <dbReference type="ARBA" id="ARBA00007970"/>
    </source>
</evidence>
<keyword evidence="5 11" id="KW-0032">Aminotransferase</keyword>
<keyword evidence="6 11" id="KW-0028">Amino-acid biosynthesis</keyword>
<accession>A0A926NAA2</accession>
<dbReference type="EMBL" id="JACXAH010000013">
    <property type="protein sequence ID" value="MBD1372743.1"/>
    <property type="molecule type" value="Genomic_DNA"/>
</dbReference>
<evidence type="ECO:0000256" key="6">
    <source>
        <dbReference type="ARBA" id="ARBA00022605"/>
    </source>
</evidence>
<dbReference type="PANTHER" id="PTHR43643">
    <property type="entry name" value="HISTIDINOL-PHOSPHATE AMINOTRANSFERASE 2"/>
    <property type="match status" value="1"/>
</dbReference>
<evidence type="ECO:0000256" key="10">
    <source>
        <dbReference type="ARBA" id="ARBA00047481"/>
    </source>
</evidence>
<evidence type="ECO:0000256" key="5">
    <source>
        <dbReference type="ARBA" id="ARBA00022576"/>
    </source>
</evidence>
<dbReference type="Proteomes" id="UP000661691">
    <property type="component" value="Unassembled WGS sequence"/>
</dbReference>
<evidence type="ECO:0000313" key="13">
    <source>
        <dbReference type="EMBL" id="MBD1372743.1"/>
    </source>
</evidence>
<evidence type="ECO:0000256" key="2">
    <source>
        <dbReference type="ARBA" id="ARBA00005011"/>
    </source>
</evidence>
<comment type="subunit">
    <text evidence="4 11">Homodimer.</text>
</comment>
<dbReference type="HAMAP" id="MF_01023">
    <property type="entry name" value="HisC_aminotrans_2"/>
    <property type="match status" value="1"/>
</dbReference>
<dbReference type="InterPro" id="IPR015422">
    <property type="entry name" value="PyrdxlP-dep_Trfase_small"/>
</dbReference>
<dbReference type="InterPro" id="IPR004839">
    <property type="entry name" value="Aminotransferase_I/II_large"/>
</dbReference>
<comment type="similarity">
    <text evidence="3 11">Belongs to the class-II pyridoxal-phosphate-dependent aminotransferase family. Histidinol-phosphate aminotransferase subfamily.</text>
</comment>
<gene>
    <name evidence="11" type="primary">hisC</name>
    <name evidence="13" type="ORF">IC620_10280</name>
</gene>
<organism evidence="13 14">
    <name type="scientific">Polycladospora coralii</name>
    <dbReference type="NCBI Taxonomy" id="2771432"/>
    <lineage>
        <taxon>Bacteria</taxon>
        <taxon>Bacillati</taxon>
        <taxon>Bacillota</taxon>
        <taxon>Bacilli</taxon>
        <taxon>Bacillales</taxon>
        <taxon>Thermoactinomycetaceae</taxon>
        <taxon>Polycladospora</taxon>
    </lineage>
</organism>
<reference evidence="13" key="1">
    <citation type="submission" date="2020-09" db="EMBL/GenBank/DDBJ databases">
        <title>A novel bacterium of genus Hazenella, isolated from South China Sea.</title>
        <authorList>
            <person name="Huang H."/>
            <person name="Mo K."/>
            <person name="Hu Y."/>
        </authorList>
    </citation>
    <scope>NUCLEOTIDE SEQUENCE</scope>
    <source>
        <strain evidence="13">IB182357</strain>
    </source>
</reference>
<dbReference type="Gene3D" id="3.40.640.10">
    <property type="entry name" value="Type I PLP-dependent aspartate aminotransferase-like (Major domain)"/>
    <property type="match status" value="1"/>
</dbReference>
<evidence type="ECO:0000256" key="11">
    <source>
        <dbReference type="HAMAP-Rule" id="MF_01023"/>
    </source>
</evidence>
<keyword evidence="14" id="KW-1185">Reference proteome</keyword>
<evidence type="ECO:0000259" key="12">
    <source>
        <dbReference type="Pfam" id="PF00155"/>
    </source>
</evidence>
<comment type="caution">
    <text evidence="13">The sequence shown here is derived from an EMBL/GenBank/DDBJ whole genome shotgun (WGS) entry which is preliminary data.</text>
</comment>
<dbReference type="PANTHER" id="PTHR43643:SF6">
    <property type="entry name" value="HISTIDINOL-PHOSPHATE AMINOTRANSFERASE"/>
    <property type="match status" value="1"/>
</dbReference>
<dbReference type="CDD" id="cd00609">
    <property type="entry name" value="AAT_like"/>
    <property type="match status" value="1"/>
</dbReference>
<evidence type="ECO:0000256" key="7">
    <source>
        <dbReference type="ARBA" id="ARBA00022679"/>
    </source>
</evidence>
<dbReference type="Pfam" id="PF00155">
    <property type="entry name" value="Aminotran_1_2"/>
    <property type="match status" value="1"/>
</dbReference>
<evidence type="ECO:0000256" key="4">
    <source>
        <dbReference type="ARBA" id="ARBA00011738"/>
    </source>
</evidence>
<comment type="catalytic activity">
    <reaction evidence="10 11">
        <text>L-histidinol phosphate + 2-oxoglutarate = 3-(imidazol-4-yl)-2-oxopropyl phosphate + L-glutamate</text>
        <dbReference type="Rhea" id="RHEA:23744"/>
        <dbReference type="ChEBI" id="CHEBI:16810"/>
        <dbReference type="ChEBI" id="CHEBI:29985"/>
        <dbReference type="ChEBI" id="CHEBI:57766"/>
        <dbReference type="ChEBI" id="CHEBI:57980"/>
        <dbReference type="EC" id="2.6.1.9"/>
    </reaction>
</comment>
<feature type="modified residue" description="N6-(pyridoxal phosphate)lysine" evidence="11">
    <location>
        <position position="218"/>
    </location>
</feature>
<dbReference type="EC" id="2.6.1.9" evidence="11"/>
<dbReference type="GO" id="GO:0000105">
    <property type="term" value="P:L-histidine biosynthetic process"/>
    <property type="evidence" value="ECO:0007669"/>
    <property type="project" value="UniProtKB-UniRule"/>
</dbReference>
<keyword evidence="8 11" id="KW-0663">Pyridoxal phosphate</keyword>
<dbReference type="GO" id="GO:0004400">
    <property type="term" value="F:histidinol-phosphate transaminase activity"/>
    <property type="evidence" value="ECO:0007669"/>
    <property type="project" value="UniProtKB-UniRule"/>
</dbReference>
<name>A0A926NAA2_9BACL</name>
<comment type="pathway">
    <text evidence="2 11">Amino-acid biosynthesis; L-histidine biosynthesis; L-histidine from 5-phospho-alpha-D-ribose 1-diphosphate: step 7/9.</text>
</comment>
<comment type="cofactor">
    <cofactor evidence="1 11">
        <name>pyridoxal 5'-phosphate</name>
        <dbReference type="ChEBI" id="CHEBI:597326"/>
    </cofactor>
</comment>
<sequence>MLTRPALNRLKAYTPGLSIGEMNEELTQLSSNENPLGVSPLARKAMAQHLSQLNRYPDSNTTRLRETIAKQYNLQPNQVIIGNGADELITLISETFLNEEDEVIIPTPSFSEYDFGANLMGATIIHVSLTKDYQYDLDLILHHVTTKTKIIYLCSPNNPTGTYIKKADLDSFFQKTPQDIIVVFDGAYSQYAIADDYTNGIEYVEMGKKIVVLQTFSKIYGLAGIRVGMGISSSEIVACIHKVREPYNVNQLAQIAAEAAIRDIQHVEASREMNEEGRQYLYRAFEELDVSYIKTMSNFIFVHVGTDAKRIYEKLIHKGVMVRFGGVWGLSDYLRITIGLKSENQLLIAALKEIMNEIDESI</sequence>
<dbReference type="Gene3D" id="3.90.1150.10">
    <property type="entry name" value="Aspartate Aminotransferase, domain 1"/>
    <property type="match status" value="1"/>
</dbReference>
<dbReference type="InterPro" id="IPR015421">
    <property type="entry name" value="PyrdxlP-dep_Trfase_major"/>
</dbReference>
<evidence type="ECO:0000256" key="8">
    <source>
        <dbReference type="ARBA" id="ARBA00022898"/>
    </source>
</evidence>
<keyword evidence="9 11" id="KW-0368">Histidine biosynthesis</keyword>
<feature type="domain" description="Aminotransferase class I/classII large" evidence="12">
    <location>
        <begin position="25"/>
        <end position="344"/>
    </location>
</feature>
<protein>
    <recommendedName>
        <fullName evidence="11">Histidinol-phosphate aminotransferase</fullName>
        <ecNumber evidence="11">2.6.1.9</ecNumber>
    </recommendedName>
    <alternativeName>
        <fullName evidence="11">Imidazole acetol-phosphate transaminase</fullName>
    </alternativeName>
</protein>
<evidence type="ECO:0000313" key="14">
    <source>
        <dbReference type="Proteomes" id="UP000661691"/>
    </source>
</evidence>